<dbReference type="Proteomes" id="UP000035900">
    <property type="component" value="Unassembled WGS sequence"/>
</dbReference>
<dbReference type="AlphaFoldDB" id="A0A0J7IXT1"/>
<proteinExistence type="predicted"/>
<evidence type="ECO:0000313" key="2">
    <source>
        <dbReference type="EMBL" id="KMQ70807.1"/>
    </source>
</evidence>
<feature type="region of interest" description="Disordered" evidence="1">
    <location>
        <begin position="1"/>
        <end position="74"/>
    </location>
</feature>
<accession>A0A0J7IXT1</accession>
<protein>
    <submittedName>
        <fullName evidence="2">Uncharacterized protein</fullName>
    </submittedName>
</protein>
<gene>
    <name evidence="2" type="ORF">ACM44_09215</name>
</gene>
<dbReference type="PATRIC" id="fig|1304281.5.peg.1980"/>
<comment type="caution">
    <text evidence="2">The sequence shown here is derived from an EMBL/GenBank/DDBJ whole genome shotgun (WGS) entry which is preliminary data.</text>
</comment>
<name>A0A0J7IXT1_9FLAO</name>
<keyword evidence="3" id="KW-1185">Reference proteome</keyword>
<evidence type="ECO:0000256" key="1">
    <source>
        <dbReference type="SAM" id="MobiDB-lite"/>
    </source>
</evidence>
<organism evidence="2 3">
    <name type="scientific">Chryseobacterium koreense CCUG 49689</name>
    <dbReference type="NCBI Taxonomy" id="1304281"/>
    <lineage>
        <taxon>Bacteria</taxon>
        <taxon>Pseudomonadati</taxon>
        <taxon>Bacteroidota</taxon>
        <taxon>Flavobacteriia</taxon>
        <taxon>Flavobacteriales</taxon>
        <taxon>Weeksellaceae</taxon>
        <taxon>Chryseobacterium group</taxon>
        <taxon>Chryseobacterium</taxon>
    </lineage>
</organism>
<sequence length="118" mass="12681">MASRASATGPCESLRVRTSASTDAWASRASAAGKGLNGEPMISGPEALEGLEGGGSRPNSVASRASAARSSQRRRIPIPSKRRLLVSKIYCFPTSFYGKPHCVVRLFRYIWNPLAKKT</sequence>
<dbReference type="EMBL" id="LFNG01000012">
    <property type="protein sequence ID" value="KMQ70807.1"/>
    <property type="molecule type" value="Genomic_DNA"/>
</dbReference>
<reference evidence="2 3" key="1">
    <citation type="journal article" date="2004" name="Int. J. Syst. Evol. Microbiol.">
        <title>Kaistella koreensis gen. nov., sp. nov., a novel member of the Chryseobacterium-Bergeyella-Riemerella branch.</title>
        <authorList>
            <person name="Kim M.K."/>
            <person name="Im W.T."/>
            <person name="Shin Y.K."/>
            <person name="Lim J.H."/>
            <person name="Kim S.H."/>
            <person name="Lee B.C."/>
            <person name="Park M.Y."/>
            <person name="Lee K.Y."/>
            <person name="Lee S.T."/>
        </authorList>
    </citation>
    <scope>NUCLEOTIDE SEQUENCE [LARGE SCALE GENOMIC DNA]</scope>
    <source>
        <strain evidence="2 3">CCUG 49689</strain>
    </source>
</reference>
<feature type="compositionally biased region" description="Low complexity" evidence="1">
    <location>
        <begin position="57"/>
        <end position="70"/>
    </location>
</feature>
<evidence type="ECO:0000313" key="3">
    <source>
        <dbReference type="Proteomes" id="UP000035900"/>
    </source>
</evidence>